<proteinExistence type="predicted"/>
<feature type="compositionally biased region" description="Acidic residues" evidence="1">
    <location>
        <begin position="101"/>
        <end position="117"/>
    </location>
</feature>
<name>A0AAV9VX36_9PEZI</name>
<keyword evidence="4" id="KW-1185">Reference proteome</keyword>
<gene>
    <name evidence="3" type="ORF">TWF481_010965</name>
</gene>
<feature type="chain" id="PRO_5043384651" evidence="2">
    <location>
        <begin position="23"/>
        <end position="932"/>
    </location>
</feature>
<protein>
    <submittedName>
        <fullName evidence="3">Uncharacterized protein</fullName>
    </submittedName>
</protein>
<feature type="compositionally biased region" description="Polar residues" evidence="1">
    <location>
        <begin position="28"/>
        <end position="46"/>
    </location>
</feature>
<feature type="region of interest" description="Disordered" evidence="1">
    <location>
        <begin position="28"/>
        <end position="49"/>
    </location>
</feature>
<sequence length="932" mass="105170">MANFHQLILIFFSAFLGYQVQATLAGTNGRITSNPDIPSRGPSISKTEPCLVKPCQDSNYESGQFTDYGPISSISHLRNSHPDRYGVIHEKRADSSSGQGEDVEMEDDEGDEDDEEAYYEKNRDRLQSSDDDPSYDDSDKEMTDEDDNPDPGDDEEAEPDIDDDEEMYDYGGEEFMDDEDPWYVRAMQDGQDNEDLERQNVYLDDRPLQDPEIHTEDQIKIEVGKTRNFNLFDIVGLESFLSNIGRRNIVHRKSYLAIRASDKSSKDAFLTTMISMQDNHMIITREHQALLFGAYSWNLLVSCWDRAREEQKHEYGFAGRVDYVSIEGITDSVTIKQMAIARSKWFRLGDKGGMARGFNIESDSIPFEDQDSRNVWSALRGTTPINAVVRMIQTYPNRFQALKLSTIHILFDTLDDPSVADVFLEFQWPINIDSMLESAARNTLGQISPIEEPDADQDEESEGPVVDQTEERVPVRELIPPSPNVIILDGKAPESAPVLHPLLPDIGRTHYRSPHRPTFKTMRAKYRGTGGETNIYLVACSQVEGELVFRGFENEDYNSAANIAQARDALGDILYAAWAHETRPDEGIKGISFSSLSPMTEDSLGRAFQESGLETIDGVQTVSYANGETFKKVTRVFLQTREGKAIRNLIRGYGQNMGGLSLHTIQYGRHTVWSGFFIYVTLKASAGDAGPDQFDDLSAVEILRQSIGTGIESVIEHLIFQYRELKLIREGDALTSRILRPRYPKLETLLEGLEVNDMYTTPRRRKITFDEPCKDHLIDIATRYPKIFGADMDPAPESKIKAAMDPRRAFEQTVYPAVVIGPKGQADPLPGNANTYTIAAFWDLMHIAVLNIPKIGIAQNSPPLEDILFGAWVKMYGDHSKKGLIQPLIDIKGAVGAHMLYRRRDGAPIRYITFMMVSENTRRIVATLYRWS</sequence>
<feature type="compositionally biased region" description="Basic and acidic residues" evidence="1">
    <location>
        <begin position="118"/>
        <end position="128"/>
    </location>
</feature>
<dbReference type="AlphaFoldDB" id="A0AAV9VX36"/>
<keyword evidence="2" id="KW-0732">Signal</keyword>
<dbReference type="Proteomes" id="UP001370758">
    <property type="component" value="Unassembled WGS sequence"/>
</dbReference>
<evidence type="ECO:0000256" key="2">
    <source>
        <dbReference type="SAM" id="SignalP"/>
    </source>
</evidence>
<evidence type="ECO:0000313" key="3">
    <source>
        <dbReference type="EMBL" id="KAK6498374.1"/>
    </source>
</evidence>
<feature type="compositionally biased region" description="Acidic residues" evidence="1">
    <location>
        <begin position="451"/>
        <end position="462"/>
    </location>
</feature>
<comment type="caution">
    <text evidence="3">The sequence shown here is derived from an EMBL/GenBank/DDBJ whole genome shotgun (WGS) entry which is preliminary data.</text>
</comment>
<evidence type="ECO:0000256" key="1">
    <source>
        <dbReference type="SAM" id="MobiDB-lite"/>
    </source>
</evidence>
<reference evidence="3 4" key="1">
    <citation type="submission" date="2023-08" db="EMBL/GenBank/DDBJ databases">
        <authorList>
            <person name="Palmer J.M."/>
        </authorList>
    </citation>
    <scope>NUCLEOTIDE SEQUENCE [LARGE SCALE GENOMIC DNA]</scope>
    <source>
        <strain evidence="3 4">TWF481</strain>
    </source>
</reference>
<feature type="region of interest" description="Disordered" evidence="1">
    <location>
        <begin position="90"/>
        <end position="180"/>
    </location>
</feature>
<feature type="signal peptide" evidence="2">
    <location>
        <begin position="1"/>
        <end position="22"/>
    </location>
</feature>
<accession>A0AAV9VX36</accession>
<dbReference type="EMBL" id="JAVHJL010000008">
    <property type="protein sequence ID" value="KAK6498374.1"/>
    <property type="molecule type" value="Genomic_DNA"/>
</dbReference>
<feature type="region of interest" description="Disordered" evidence="1">
    <location>
        <begin position="449"/>
        <end position="472"/>
    </location>
</feature>
<organism evidence="3 4">
    <name type="scientific">Arthrobotrys musiformis</name>
    <dbReference type="NCBI Taxonomy" id="47236"/>
    <lineage>
        <taxon>Eukaryota</taxon>
        <taxon>Fungi</taxon>
        <taxon>Dikarya</taxon>
        <taxon>Ascomycota</taxon>
        <taxon>Pezizomycotina</taxon>
        <taxon>Orbiliomycetes</taxon>
        <taxon>Orbiliales</taxon>
        <taxon>Orbiliaceae</taxon>
        <taxon>Arthrobotrys</taxon>
    </lineage>
</organism>
<evidence type="ECO:0000313" key="4">
    <source>
        <dbReference type="Proteomes" id="UP001370758"/>
    </source>
</evidence>
<feature type="compositionally biased region" description="Acidic residues" evidence="1">
    <location>
        <begin position="129"/>
        <end position="180"/>
    </location>
</feature>